<dbReference type="InterPro" id="IPR000727">
    <property type="entry name" value="T_SNARE_dom"/>
</dbReference>
<dbReference type="Pfam" id="PF05739">
    <property type="entry name" value="SNARE"/>
    <property type="match status" value="1"/>
</dbReference>
<dbReference type="AlphaFoldDB" id="A0A7S2LZT8"/>
<dbReference type="PROSITE" id="PS50192">
    <property type="entry name" value="T_SNARE"/>
    <property type="match status" value="1"/>
</dbReference>
<dbReference type="InterPro" id="IPR006012">
    <property type="entry name" value="Syntaxin/epimorphin_CS"/>
</dbReference>
<dbReference type="SUPFAM" id="SSF47661">
    <property type="entry name" value="t-snare proteins"/>
    <property type="match status" value="1"/>
</dbReference>
<keyword evidence="3" id="KW-0813">Transport</keyword>
<comment type="subcellular location">
    <subcellularLocation>
        <location evidence="1">Golgi apparatus membrane</location>
        <topology evidence="1">Single-pass type IV membrane protein</topology>
    </subcellularLocation>
</comment>
<evidence type="ECO:0000256" key="11">
    <source>
        <dbReference type="SAM" id="Phobius"/>
    </source>
</evidence>
<dbReference type="Gene3D" id="1.20.58.70">
    <property type="match status" value="1"/>
</dbReference>
<dbReference type="GO" id="GO:0006886">
    <property type="term" value="P:intracellular protein transport"/>
    <property type="evidence" value="ECO:0007669"/>
    <property type="project" value="InterPro"/>
</dbReference>
<dbReference type="GO" id="GO:0005484">
    <property type="term" value="F:SNAP receptor activity"/>
    <property type="evidence" value="ECO:0007669"/>
    <property type="project" value="InterPro"/>
</dbReference>
<comment type="similarity">
    <text evidence="2">Belongs to the syntaxin family.</text>
</comment>
<evidence type="ECO:0000256" key="1">
    <source>
        <dbReference type="ARBA" id="ARBA00004409"/>
    </source>
</evidence>
<proteinExistence type="inferred from homology"/>
<evidence type="ECO:0000256" key="10">
    <source>
        <dbReference type="SAM" id="MobiDB-lite"/>
    </source>
</evidence>
<evidence type="ECO:0000313" key="13">
    <source>
        <dbReference type="EMBL" id="CAD9619291.1"/>
    </source>
</evidence>
<feature type="transmembrane region" description="Helical" evidence="11">
    <location>
        <begin position="290"/>
        <end position="311"/>
    </location>
</feature>
<keyword evidence="7" id="KW-0333">Golgi apparatus</keyword>
<keyword evidence="9 11" id="KW-0472">Membrane</keyword>
<dbReference type="CDD" id="cd15845">
    <property type="entry name" value="SNARE_syntaxin16"/>
    <property type="match status" value="1"/>
</dbReference>
<dbReference type="PANTHER" id="PTHR19957:SF83">
    <property type="entry name" value="SYNTAXIN-16"/>
    <property type="match status" value="1"/>
</dbReference>
<dbReference type="InterPro" id="IPR045242">
    <property type="entry name" value="Syntaxin"/>
</dbReference>
<dbReference type="GO" id="GO:0000139">
    <property type="term" value="C:Golgi membrane"/>
    <property type="evidence" value="ECO:0007669"/>
    <property type="project" value="UniProtKB-SubCell"/>
</dbReference>
<keyword evidence="8" id="KW-0175">Coiled coil</keyword>
<keyword evidence="5" id="KW-0653">Protein transport</keyword>
<evidence type="ECO:0000256" key="5">
    <source>
        <dbReference type="ARBA" id="ARBA00022927"/>
    </source>
</evidence>
<dbReference type="SMART" id="SM00397">
    <property type="entry name" value="t_SNARE"/>
    <property type="match status" value="1"/>
</dbReference>
<dbReference type="GO" id="GO:0048278">
    <property type="term" value="P:vesicle docking"/>
    <property type="evidence" value="ECO:0007669"/>
    <property type="project" value="TreeGrafter"/>
</dbReference>
<dbReference type="EMBL" id="HBGW01069678">
    <property type="protein sequence ID" value="CAD9619291.1"/>
    <property type="molecule type" value="Transcribed_RNA"/>
</dbReference>
<dbReference type="GO" id="GO:0031201">
    <property type="term" value="C:SNARE complex"/>
    <property type="evidence" value="ECO:0007669"/>
    <property type="project" value="TreeGrafter"/>
</dbReference>
<evidence type="ECO:0000256" key="6">
    <source>
        <dbReference type="ARBA" id="ARBA00022989"/>
    </source>
</evidence>
<dbReference type="GO" id="GO:0000149">
    <property type="term" value="F:SNARE binding"/>
    <property type="evidence" value="ECO:0007669"/>
    <property type="project" value="TreeGrafter"/>
</dbReference>
<organism evidence="13">
    <name type="scientific">Zooxanthella nutricula</name>
    <dbReference type="NCBI Taxonomy" id="1333877"/>
    <lineage>
        <taxon>Eukaryota</taxon>
        <taxon>Sar</taxon>
        <taxon>Alveolata</taxon>
        <taxon>Dinophyceae</taxon>
        <taxon>Peridiniales</taxon>
        <taxon>Peridiniales incertae sedis</taxon>
        <taxon>Zooxanthella</taxon>
    </lineage>
</organism>
<evidence type="ECO:0000256" key="3">
    <source>
        <dbReference type="ARBA" id="ARBA00022448"/>
    </source>
</evidence>
<dbReference type="InterPro" id="IPR010989">
    <property type="entry name" value="SNARE"/>
</dbReference>
<feature type="region of interest" description="Disordered" evidence="10">
    <location>
        <begin position="34"/>
        <end position="55"/>
    </location>
</feature>
<feature type="domain" description="T-SNARE coiled-coil homology" evidence="12">
    <location>
        <begin position="220"/>
        <end position="282"/>
    </location>
</feature>
<feature type="region of interest" description="Disordered" evidence="10">
    <location>
        <begin position="183"/>
        <end position="202"/>
    </location>
</feature>
<dbReference type="Gene3D" id="1.20.5.110">
    <property type="match status" value="1"/>
</dbReference>
<reference evidence="13" key="1">
    <citation type="submission" date="2021-01" db="EMBL/GenBank/DDBJ databases">
        <authorList>
            <person name="Corre E."/>
            <person name="Pelletier E."/>
            <person name="Niang G."/>
            <person name="Scheremetjew M."/>
            <person name="Finn R."/>
            <person name="Kale V."/>
            <person name="Holt S."/>
            <person name="Cochrane G."/>
            <person name="Meng A."/>
            <person name="Brown T."/>
            <person name="Cohen L."/>
        </authorList>
    </citation>
    <scope>NUCLEOTIDE SEQUENCE</scope>
    <source>
        <strain evidence="13">RCC3387</strain>
    </source>
</reference>
<dbReference type="PANTHER" id="PTHR19957">
    <property type="entry name" value="SYNTAXIN"/>
    <property type="match status" value="1"/>
</dbReference>
<evidence type="ECO:0000256" key="2">
    <source>
        <dbReference type="ARBA" id="ARBA00009063"/>
    </source>
</evidence>
<evidence type="ECO:0000256" key="7">
    <source>
        <dbReference type="ARBA" id="ARBA00023034"/>
    </source>
</evidence>
<evidence type="ECO:0000256" key="8">
    <source>
        <dbReference type="ARBA" id="ARBA00023054"/>
    </source>
</evidence>
<evidence type="ECO:0000256" key="4">
    <source>
        <dbReference type="ARBA" id="ARBA00022692"/>
    </source>
</evidence>
<gene>
    <name evidence="13" type="ORF">BRAN1462_LOCUS44414</name>
</gene>
<dbReference type="GO" id="GO:0006906">
    <property type="term" value="P:vesicle fusion"/>
    <property type="evidence" value="ECO:0007669"/>
    <property type="project" value="TreeGrafter"/>
</dbReference>
<dbReference type="PROSITE" id="PS00914">
    <property type="entry name" value="SYNTAXIN"/>
    <property type="match status" value="1"/>
</dbReference>
<keyword evidence="6 11" id="KW-1133">Transmembrane helix</keyword>
<name>A0A7S2LZT8_9DINO</name>
<keyword evidence="4 11" id="KW-0812">Transmembrane</keyword>
<sequence>MAPPPAPPIVRNLTSTFVRYRHDRRNSKGFRSMFAGDAQQTSHRLLDRESPQRGLGSGDVEMAVHALPPQWTDSAEEARDEIKQIRERLVALAKAHQKRLLKVFVDDAAPDREVESISTQVSSLVRRCEQHIHQVKTRGEDSKSQKEAQCRENVQRNLATQLQMLSQQFRQAQKDYMGEIRKRQRGGNWDDGPGDCRGDGGPGGDVGFSDAQMQELDAMEVNANQRSQEIVQIATSINDLHTIFKELAVLVIDQGSILDRIDYNIEQVVSQSQEANKQLKKAEDSQKSNRAMKCIIILVVIDLILILILIAKTRA</sequence>
<evidence type="ECO:0000256" key="9">
    <source>
        <dbReference type="ARBA" id="ARBA00023136"/>
    </source>
</evidence>
<protein>
    <recommendedName>
        <fullName evidence="12">t-SNARE coiled-coil homology domain-containing protein</fullName>
    </recommendedName>
</protein>
<accession>A0A7S2LZT8</accession>
<evidence type="ECO:0000259" key="12">
    <source>
        <dbReference type="PROSITE" id="PS50192"/>
    </source>
</evidence>